<name>A0A4U5U708_COLLU</name>
<accession>A0A4U5U708</accession>
<reference evidence="1 2" key="1">
    <citation type="submission" date="2019-01" db="EMBL/GenBank/DDBJ databases">
        <title>Genome Assembly of Collichthys lucidus.</title>
        <authorList>
            <person name="Cai M."/>
            <person name="Xiao S."/>
        </authorList>
    </citation>
    <scope>NUCLEOTIDE SEQUENCE [LARGE SCALE GENOMIC DNA]</scope>
    <source>
        <strain evidence="1">JT15FE1705JMU</strain>
        <tissue evidence="1">Muscle</tissue>
    </source>
</reference>
<proteinExistence type="predicted"/>
<organism evidence="1 2">
    <name type="scientific">Collichthys lucidus</name>
    <name type="common">Big head croaker</name>
    <name type="synonym">Sciaena lucida</name>
    <dbReference type="NCBI Taxonomy" id="240159"/>
    <lineage>
        <taxon>Eukaryota</taxon>
        <taxon>Metazoa</taxon>
        <taxon>Chordata</taxon>
        <taxon>Craniata</taxon>
        <taxon>Vertebrata</taxon>
        <taxon>Euteleostomi</taxon>
        <taxon>Actinopterygii</taxon>
        <taxon>Neopterygii</taxon>
        <taxon>Teleostei</taxon>
        <taxon>Neoteleostei</taxon>
        <taxon>Acanthomorphata</taxon>
        <taxon>Eupercaria</taxon>
        <taxon>Sciaenidae</taxon>
        <taxon>Collichthys</taxon>
    </lineage>
</organism>
<gene>
    <name evidence="1" type="ORF">D9C73_003505</name>
</gene>
<dbReference type="AlphaFoldDB" id="A0A4U5U708"/>
<dbReference type="EMBL" id="CM014081">
    <property type="protein sequence ID" value="TKS69441.1"/>
    <property type="molecule type" value="Genomic_DNA"/>
</dbReference>
<sequence length="94" mass="10754">MISRYLRNEEAVNATLAQQRHNLATLTNLECEKLQKLEVVLEPCKCGPGLRRCCDSQKQDLLLLNPQRTSQQQRRASSCCVLQTPTLTRRSWGL</sequence>
<evidence type="ECO:0000313" key="2">
    <source>
        <dbReference type="Proteomes" id="UP000298787"/>
    </source>
</evidence>
<evidence type="ECO:0000313" key="1">
    <source>
        <dbReference type="EMBL" id="TKS69441.1"/>
    </source>
</evidence>
<dbReference type="Proteomes" id="UP000298787">
    <property type="component" value="Chromosome 4"/>
</dbReference>
<protein>
    <submittedName>
        <fullName evidence="1">Uncharacterized protein</fullName>
    </submittedName>
</protein>
<keyword evidence="2" id="KW-1185">Reference proteome</keyword>